<gene>
    <name evidence="1" type="ORF">A7D00_2887</name>
</gene>
<dbReference type="Proteomes" id="UP000243519">
    <property type="component" value="Unassembled WGS sequence"/>
</dbReference>
<dbReference type="EMBL" id="LHPN01000003">
    <property type="protein sequence ID" value="OAL73114.1"/>
    <property type="molecule type" value="Genomic_DNA"/>
</dbReference>
<sequence length="283" mass="32521">MMDRLIEHIPDSGFDIWCDDSFLSLTAPPDAPLPPQPHENPHGDTVYWDNRPLEVNGQAWVLMPVPKCNEDLQAFQMDGGFREVIVLCPRMFEHYYDLGEYQVNMASRPPVFPRGIHIDSFATSLMFVLVHEVSHCNLFLQGLATSDVPADTDGYGWNEAVRHADNNHLYALENADNFALFVLAMYLSRNDWSTGLSDDMFADAPAVNDVTDYGSWISNFQRISTPEFRRLHQPLEDMLRPMMAFEPAERPTAKQLLESEYIVKWEMPAWERQVERKSALTEH</sequence>
<evidence type="ECO:0008006" key="3">
    <source>
        <dbReference type="Google" id="ProtNLM"/>
    </source>
</evidence>
<keyword evidence="2" id="KW-1185">Reference proteome</keyword>
<protein>
    <recommendedName>
        <fullName evidence="3">Protein kinase domain-containing protein</fullName>
    </recommendedName>
</protein>
<evidence type="ECO:0000313" key="2">
    <source>
        <dbReference type="Proteomes" id="UP000243519"/>
    </source>
</evidence>
<dbReference type="Gene3D" id="1.10.510.10">
    <property type="entry name" value="Transferase(Phosphotransferase) domain 1"/>
    <property type="match status" value="1"/>
</dbReference>
<organism evidence="1 2">
    <name type="scientific">Trichophyton violaceum</name>
    <dbReference type="NCBI Taxonomy" id="34388"/>
    <lineage>
        <taxon>Eukaryota</taxon>
        <taxon>Fungi</taxon>
        <taxon>Dikarya</taxon>
        <taxon>Ascomycota</taxon>
        <taxon>Pezizomycotina</taxon>
        <taxon>Eurotiomycetes</taxon>
        <taxon>Eurotiomycetidae</taxon>
        <taxon>Onygenales</taxon>
        <taxon>Arthrodermataceae</taxon>
        <taxon>Trichophyton</taxon>
    </lineage>
</organism>
<dbReference type="AlphaFoldDB" id="A0A178FM11"/>
<accession>A0A178FM11</accession>
<dbReference type="SUPFAM" id="SSF55486">
    <property type="entry name" value="Metalloproteases ('zincins'), catalytic domain"/>
    <property type="match status" value="1"/>
</dbReference>
<evidence type="ECO:0000313" key="1">
    <source>
        <dbReference type="EMBL" id="OAL73114.1"/>
    </source>
</evidence>
<reference evidence="1 2" key="1">
    <citation type="submission" date="2016-05" db="EMBL/GenBank/DDBJ databases">
        <title>Genome sequencing of Trichophyton violaceum CMCC(F)T3l isolated from hair.</title>
        <authorList>
            <person name="Zhan P."/>
            <person name="Tao Y."/>
            <person name="Liu W."/>
        </authorList>
    </citation>
    <scope>NUCLEOTIDE SEQUENCE [LARGE SCALE GENOMIC DNA]</scope>
    <source>
        <strain evidence="2">CMCC(F)T3l</strain>
    </source>
</reference>
<comment type="caution">
    <text evidence="1">The sequence shown here is derived from an EMBL/GenBank/DDBJ whole genome shotgun (WGS) entry which is preliminary data.</text>
</comment>
<proteinExistence type="predicted"/>
<dbReference type="InterPro" id="IPR011009">
    <property type="entry name" value="Kinase-like_dom_sf"/>
</dbReference>
<dbReference type="GO" id="GO:0008237">
    <property type="term" value="F:metallopeptidase activity"/>
    <property type="evidence" value="ECO:0007669"/>
    <property type="project" value="InterPro"/>
</dbReference>
<dbReference type="InterPro" id="IPR024079">
    <property type="entry name" value="MetalloPept_cat_dom_sf"/>
</dbReference>
<dbReference type="SUPFAM" id="SSF56112">
    <property type="entry name" value="Protein kinase-like (PK-like)"/>
    <property type="match status" value="1"/>
</dbReference>
<dbReference type="OrthoDB" id="4188597at2759"/>
<dbReference type="Gene3D" id="3.40.390.10">
    <property type="entry name" value="Collagenase (Catalytic Domain)"/>
    <property type="match status" value="1"/>
</dbReference>
<name>A0A178FM11_TRIVO</name>